<dbReference type="PANTHER" id="PTHR33840:SF1">
    <property type="entry name" value="TLE1 PHOSPHOLIPASE DOMAIN-CONTAINING PROTEIN"/>
    <property type="match status" value="1"/>
</dbReference>
<dbReference type="Pfam" id="PF09994">
    <property type="entry name" value="T6SS_Tle1-like_cat"/>
    <property type="match status" value="1"/>
</dbReference>
<sequence length="531" mass="55828">MRNVARKGDPTSTGGMIQDGDNSWLSEGAPTTYIGMVATCSACKVGQGPIVAVGPRSIIGPGGPVALQGDYVACGCPTMSNTILPAQGTTVGDNMGPRAKAASVPAEPPAPVSSPMTPLVPLVDPSVTRIGIFFDGTQNNMHNSKLKEQCESASDAVCSSIEKLIGTGTSYDNGRTNVARLHDAYMGKAIYIEGIGTQSGLADDTKGLALGVGGTGVIMKAQMGLNQLTTQVQSLPPGSVVVDVFGFSRGAAAARHFINKLLALNLGRPVRVGFVGLFDTVAAIGSAADGLDTADDNNLGVLLYLAPGCADQVVQLTASHEYRVNFALNSISANHREIPLYGAHSDIGGGYLAGEERIPIARPYEVTMMMGDQAAFKAFKSEATKRYYEAQKVYQAYLADPAQLKDELHQYSIPTPSGGRTGYIANTIMTRYVKPELQLLAGHLMRQLAAESGVPIQALAETIPDELTAIFAAYLAAATTGGLPTLTPEQEHLIMTLYAHCSDSWVTSAGLFVNAPAPSRTRMVYQQQQGK</sequence>
<organism evidence="3 4">
    <name type="scientific">Aeromonas salmonicida subsp. salmonicida 01-B526</name>
    <dbReference type="NCBI Taxonomy" id="1076135"/>
    <lineage>
        <taxon>Bacteria</taxon>
        <taxon>Pseudomonadati</taxon>
        <taxon>Pseudomonadota</taxon>
        <taxon>Gammaproteobacteria</taxon>
        <taxon>Aeromonadales</taxon>
        <taxon>Aeromonadaceae</taxon>
        <taxon>Aeromonas</taxon>
    </lineage>
</organism>
<dbReference type="Pfam" id="PF05488">
    <property type="entry name" value="PAAR_motif"/>
    <property type="match status" value="1"/>
</dbReference>
<evidence type="ECO:0000256" key="1">
    <source>
        <dbReference type="SAM" id="MobiDB-lite"/>
    </source>
</evidence>
<dbReference type="EMBL" id="AGVO01000115">
    <property type="protein sequence ID" value="EHI50180.1"/>
    <property type="molecule type" value="Genomic_DNA"/>
</dbReference>
<reference evidence="3 4" key="1">
    <citation type="journal article" date="2012" name="Front. Microbiol.">
        <title>Draft Genome Sequence of the Virulent Strain 01-B526 of the Fish Pathogen Aeromonas salmonicida.</title>
        <authorList>
            <person name="Charette S.J."/>
            <person name="Brochu F."/>
            <person name="Boyle B."/>
            <person name="Filion G."/>
            <person name="Tanaka K.H."/>
            <person name="Derome N."/>
        </authorList>
    </citation>
    <scope>NUCLEOTIDE SEQUENCE [LARGE SCALE GENOMIC DNA]</scope>
    <source>
        <strain evidence="3 4">01-B526</strain>
    </source>
</reference>
<dbReference type="PANTHER" id="PTHR33840">
    <property type="match status" value="1"/>
</dbReference>
<gene>
    <name evidence="3" type="ORF">IYQ_23050</name>
</gene>
<dbReference type="CDD" id="cd14744">
    <property type="entry name" value="PAAR_CT_2"/>
    <property type="match status" value="1"/>
</dbReference>
<evidence type="ECO:0000259" key="2">
    <source>
        <dbReference type="Pfam" id="PF09994"/>
    </source>
</evidence>
<dbReference type="InterPro" id="IPR008727">
    <property type="entry name" value="PAAR_motif"/>
</dbReference>
<dbReference type="RefSeq" id="WP_005321565.1">
    <property type="nucleotide sequence ID" value="NZ_AGVO01000115.1"/>
</dbReference>
<comment type="caution">
    <text evidence="3">The sequence shown here is derived from an EMBL/GenBank/DDBJ whole genome shotgun (WGS) entry which is preliminary data.</text>
</comment>
<feature type="region of interest" description="Disordered" evidence="1">
    <location>
        <begin position="1"/>
        <end position="23"/>
    </location>
</feature>
<protein>
    <recommendedName>
        <fullName evidence="2">T6SS Phospholipase effector Tle1-like catalytic domain-containing protein</fullName>
    </recommendedName>
</protein>
<name>A0ABN0DUC2_AERSS</name>
<dbReference type="Proteomes" id="UP000006428">
    <property type="component" value="Unassembled WGS sequence"/>
</dbReference>
<keyword evidence="4" id="KW-1185">Reference proteome</keyword>
<dbReference type="InterPro" id="IPR018712">
    <property type="entry name" value="Tle1-like_cat"/>
</dbReference>
<feature type="region of interest" description="Disordered" evidence="1">
    <location>
        <begin position="97"/>
        <end position="117"/>
    </location>
</feature>
<evidence type="ECO:0000313" key="3">
    <source>
        <dbReference type="EMBL" id="EHI50180.1"/>
    </source>
</evidence>
<accession>A0ABN0DUC2</accession>
<proteinExistence type="predicted"/>
<feature type="compositionally biased region" description="Polar residues" evidence="1">
    <location>
        <begin position="10"/>
        <end position="23"/>
    </location>
</feature>
<feature type="domain" description="T6SS Phospholipase effector Tle1-like catalytic" evidence="2">
    <location>
        <begin position="268"/>
        <end position="356"/>
    </location>
</feature>
<evidence type="ECO:0000313" key="4">
    <source>
        <dbReference type="Proteomes" id="UP000006428"/>
    </source>
</evidence>